<sequence>MMLTSIETIDTISSLTEHERQLMNLEKYYTPEELERLLKKYRRKQNNARKRDIEFNLSWEEYLLFGKKLLGDGVCDYTLIPFDMHTDENGLGNPFYPSLERIDDEGPYAIDNCCVVGLRCNALKDCLVDKKTAILIKDKTDRKIVQQMMLHLSEERMEKLKGDYTFEDFILQYGTEEDKLALFDEEEEDMSPMQDFKNFMADRAANKHISDIVNETVTEEVEEQNSEEEKEPQEVEEGIAEEVPALPDDVEIAKAYTFYCQTFYDAGMKVDLSFSQFKSSYIRKCCALTGERLGAGLKPLLVTDWNKGFTKGNFMVVSPIMEKAMTDLMKTTRMTMTELAGIFKHVK</sequence>
<accession>A0AAE7S719</accession>
<evidence type="ECO:0000313" key="1">
    <source>
        <dbReference type="EMBL" id="QXN68792.1"/>
    </source>
</evidence>
<name>A0AAE7S719_9CAUD</name>
<dbReference type="Gene3D" id="3.30.40.220">
    <property type="match status" value="1"/>
</dbReference>
<evidence type="ECO:0000313" key="2">
    <source>
        <dbReference type="Proteomes" id="UP000827377"/>
    </source>
</evidence>
<proteinExistence type="predicted"/>
<keyword evidence="2" id="KW-1185">Reference proteome</keyword>
<reference evidence="1 2" key="1">
    <citation type="submission" date="2021-03" db="EMBL/GenBank/DDBJ databases">
        <authorList>
            <person name="Thompson D.W."/>
            <person name="Brown H.M.F."/>
            <person name="Thompson S.D."/>
            <person name="Grose J.H."/>
        </authorList>
    </citation>
    <scope>NUCLEOTIDE SEQUENCE [LARGE SCALE GENOMIC DNA]</scope>
</reference>
<dbReference type="Proteomes" id="UP000827377">
    <property type="component" value="Segment"/>
</dbReference>
<gene>
    <name evidence="1" type="ORF">SOPHIAROSE_11</name>
</gene>
<dbReference type="EMBL" id="MW748998">
    <property type="protein sequence ID" value="QXN68792.1"/>
    <property type="molecule type" value="Genomic_DNA"/>
</dbReference>
<organism evidence="1 2">
    <name type="scientific">Escherichia phage vB_EcoM_SophiaRose</name>
    <dbReference type="NCBI Taxonomy" id="2836106"/>
    <lineage>
        <taxon>Viruses</taxon>
        <taxon>Duplodnaviria</taxon>
        <taxon>Heunggongvirae</taxon>
        <taxon>Uroviricota</taxon>
        <taxon>Caudoviricetes</taxon>
        <taxon>Vequintavirinae</taxon>
        <taxon>Vequintavirus</taxon>
        <taxon>Vequintavirus sophiarose</taxon>
    </lineage>
</organism>
<protein>
    <submittedName>
        <fullName evidence="1">Anti-sigma factor</fullName>
    </submittedName>
</protein>